<evidence type="ECO:0000313" key="9">
    <source>
        <dbReference type="Proteomes" id="UP001150830"/>
    </source>
</evidence>
<protein>
    <submittedName>
        <fullName evidence="8">Cytochrome b/b6 domain-containing protein</fullName>
    </submittedName>
</protein>
<dbReference type="Pfam" id="PF01292">
    <property type="entry name" value="Ni_hydr_CYTB"/>
    <property type="match status" value="1"/>
</dbReference>
<keyword evidence="3 6" id="KW-0812">Transmembrane</keyword>
<organism evidence="8 9">
    <name type="scientific">Parathalassolituus penaei</name>
    <dbReference type="NCBI Taxonomy" id="2997323"/>
    <lineage>
        <taxon>Bacteria</taxon>
        <taxon>Pseudomonadati</taxon>
        <taxon>Pseudomonadota</taxon>
        <taxon>Gammaproteobacteria</taxon>
        <taxon>Oceanospirillales</taxon>
        <taxon>Oceanospirillaceae</taxon>
        <taxon>Parathalassolituus</taxon>
    </lineage>
</organism>
<name>A0A9X3EER9_9GAMM</name>
<keyword evidence="2" id="KW-1003">Cell membrane</keyword>
<keyword evidence="5 6" id="KW-0472">Membrane</keyword>
<dbReference type="GO" id="GO:0022904">
    <property type="term" value="P:respiratory electron transport chain"/>
    <property type="evidence" value="ECO:0007669"/>
    <property type="project" value="InterPro"/>
</dbReference>
<feature type="transmembrane region" description="Helical" evidence="6">
    <location>
        <begin position="92"/>
        <end position="113"/>
    </location>
</feature>
<sequence length="174" mass="20047">MIWDRFIRLFHWSTALLFLANFWVLEAGDDAHEWVGYVLAALLLARIVWGFIGPQNARFADFWPHKAALRDNLQRFAEYQQAHRNNSHHSPLAGLMVLFLLFGLVLTSVSGWMQELDAFWGEDWVQNLHAWSANTVMAAVVIHVLAVLLIQLRYRVPLVRDMLIARKRASDSAP</sequence>
<dbReference type="RefSeq" id="WP_283174405.1">
    <property type="nucleotide sequence ID" value="NZ_JAPNOA010000039.1"/>
</dbReference>
<dbReference type="Proteomes" id="UP001150830">
    <property type="component" value="Unassembled WGS sequence"/>
</dbReference>
<dbReference type="PANTHER" id="PTHR30485">
    <property type="entry name" value="NI/FE-HYDROGENASE 1 B-TYPE CYTOCHROME SUBUNIT"/>
    <property type="match status" value="1"/>
</dbReference>
<evidence type="ECO:0000256" key="5">
    <source>
        <dbReference type="ARBA" id="ARBA00023136"/>
    </source>
</evidence>
<dbReference type="InterPro" id="IPR051542">
    <property type="entry name" value="Hydrogenase_cytochrome"/>
</dbReference>
<evidence type="ECO:0000256" key="6">
    <source>
        <dbReference type="SAM" id="Phobius"/>
    </source>
</evidence>
<dbReference type="GO" id="GO:0009055">
    <property type="term" value="F:electron transfer activity"/>
    <property type="evidence" value="ECO:0007669"/>
    <property type="project" value="InterPro"/>
</dbReference>
<dbReference type="SUPFAM" id="SSF81342">
    <property type="entry name" value="Transmembrane di-heme cytochromes"/>
    <property type="match status" value="1"/>
</dbReference>
<dbReference type="Gene3D" id="1.20.950.20">
    <property type="entry name" value="Transmembrane di-heme cytochromes, Chain C"/>
    <property type="match status" value="1"/>
</dbReference>
<evidence type="ECO:0000256" key="1">
    <source>
        <dbReference type="ARBA" id="ARBA00004651"/>
    </source>
</evidence>
<evidence type="ECO:0000256" key="3">
    <source>
        <dbReference type="ARBA" id="ARBA00022692"/>
    </source>
</evidence>
<evidence type="ECO:0000259" key="7">
    <source>
        <dbReference type="Pfam" id="PF01292"/>
    </source>
</evidence>
<reference evidence="8" key="1">
    <citation type="submission" date="2022-11" db="EMBL/GenBank/DDBJ databases">
        <title>Parathalassolutuus dongxingensis gen. nov., sp. nov., a novel member of family Oceanospirillaceae isolated from a coastal shrimp pond in Guangxi, China.</title>
        <authorList>
            <person name="Chen H."/>
        </authorList>
    </citation>
    <scope>NUCLEOTIDE SEQUENCE</scope>
    <source>
        <strain evidence="8">G-43</strain>
    </source>
</reference>
<dbReference type="AlphaFoldDB" id="A0A9X3EER9"/>
<dbReference type="InterPro" id="IPR016174">
    <property type="entry name" value="Di-haem_cyt_TM"/>
</dbReference>
<feature type="domain" description="Cytochrome b561 bacterial/Ni-hydrogenase" evidence="7">
    <location>
        <begin position="3"/>
        <end position="163"/>
    </location>
</feature>
<feature type="transmembrane region" description="Helical" evidence="6">
    <location>
        <begin position="34"/>
        <end position="52"/>
    </location>
</feature>
<proteinExistence type="predicted"/>
<keyword evidence="4 6" id="KW-1133">Transmembrane helix</keyword>
<evidence type="ECO:0000256" key="4">
    <source>
        <dbReference type="ARBA" id="ARBA00022989"/>
    </source>
</evidence>
<evidence type="ECO:0000313" key="8">
    <source>
        <dbReference type="EMBL" id="MCY0966194.1"/>
    </source>
</evidence>
<dbReference type="GO" id="GO:0020037">
    <property type="term" value="F:heme binding"/>
    <property type="evidence" value="ECO:0007669"/>
    <property type="project" value="TreeGrafter"/>
</dbReference>
<comment type="caution">
    <text evidence="8">The sequence shown here is derived from an EMBL/GenBank/DDBJ whole genome shotgun (WGS) entry which is preliminary data.</text>
</comment>
<keyword evidence="9" id="KW-1185">Reference proteome</keyword>
<feature type="transmembrane region" description="Helical" evidence="6">
    <location>
        <begin position="9"/>
        <end position="28"/>
    </location>
</feature>
<dbReference type="PANTHER" id="PTHR30485:SF2">
    <property type="entry name" value="BLL0597 PROTEIN"/>
    <property type="match status" value="1"/>
</dbReference>
<comment type="subcellular location">
    <subcellularLocation>
        <location evidence="1">Cell membrane</location>
        <topology evidence="1">Multi-pass membrane protein</topology>
    </subcellularLocation>
</comment>
<evidence type="ECO:0000256" key="2">
    <source>
        <dbReference type="ARBA" id="ARBA00022475"/>
    </source>
</evidence>
<dbReference type="EMBL" id="JAPNOA010000039">
    <property type="protein sequence ID" value="MCY0966194.1"/>
    <property type="molecule type" value="Genomic_DNA"/>
</dbReference>
<gene>
    <name evidence="8" type="ORF">OUO13_13450</name>
</gene>
<dbReference type="InterPro" id="IPR011577">
    <property type="entry name" value="Cyt_b561_bac/Ni-Hgenase"/>
</dbReference>
<feature type="transmembrane region" description="Helical" evidence="6">
    <location>
        <begin position="133"/>
        <end position="152"/>
    </location>
</feature>
<accession>A0A9X3EER9</accession>
<dbReference type="GO" id="GO:0005886">
    <property type="term" value="C:plasma membrane"/>
    <property type="evidence" value="ECO:0007669"/>
    <property type="project" value="UniProtKB-SubCell"/>
</dbReference>